<proteinExistence type="inferred from homology"/>
<organism evidence="8 9">
    <name type="scientific">Helianthus annuus</name>
    <name type="common">Common sunflower</name>
    <dbReference type="NCBI Taxonomy" id="4232"/>
    <lineage>
        <taxon>Eukaryota</taxon>
        <taxon>Viridiplantae</taxon>
        <taxon>Streptophyta</taxon>
        <taxon>Embryophyta</taxon>
        <taxon>Tracheophyta</taxon>
        <taxon>Spermatophyta</taxon>
        <taxon>Magnoliopsida</taxon>
        <taxon>eudicotyledons</taxon>
        <taxon>Gunneridae</taxon>
        <taxon>Pentapetalae</taxon>
        <taxon>asterids</taxon>
        <taxon>campanulids</taxon>
        <taxon>Asterales</taxon>
        <taxon>Asteraceae</taxon>
        <taxon>Asteroideae</taxon>
        <taxon>Heliantheae alliance</taxon>
        <taxon>Heliantheae</taxon>
        <taxon>Helianthus</taxon>
    </lineage>
</organism>
<dbReference type="InterPro" id="IPR036163">
    <property type="entry name" value="HMA_dom_sf"/>
</dbReference>
<comment type="similarity">
    <text evidence="5">Belongs to the HIPP family.</text>
</comment>
<name>A0A9K3IPP9_HELAN</name>
<dbReference type="Proteomes" id="UP000215914">
    <property type="component" value="Unassembled WGS sequence"/>
</dbReference>
<dbReference type="Pfam" id="PF00403">
    <property type="entry name" value="HMA"/>
    <property type="match status" value="1"/>
</dbReference>
<dbReference type="PANTHER" id="PTHR45868:SF57">
    <property type="entry name" value="HEAVY METAL-ASSOCIATED DOMAIN, HMA, HEAVY METAL-ASSOCIATED DOMAIN SUPERFAMILY"/>
    <property type="match status" value="1"/>
</dbReference>
<feature type="domain" description="HMA" evidence="7">
    <location>
        <begin position="18"/>
        <end position="81"/>
    </location>
</feature>
<dbReference type="InterPro" id="IPR006121">
    <property type="entry name" value="HMA_dom"/>
</dbReference>
<dbReference type="EMBL" id="MNCJ02000321">
    <property type="protein sequence ID" value="KAF5800565.1"/>
    <property type="molecule type" value="Genomic_DNA"/>
</dbReference>
<keyword evidence="9" id="KW-1185">Reference proteome</keyword>
<keyword evidence="4" id="KW-0636">Prenylation</keyword>
<dbReference type="OrthoDB" id="689350at2759"/>
<evidence type="ECO:0000256" key="1">
    <source>
        <dbReference type="ARBA" id="ARBA00004170"/>
    </source>
</evidence>
<evidence type="ECO:0000313" key="9">
    <source>
        <dbReference type="Proteomes" id="UP000215914"/>
    </source>
</evidence>
<reference evidence="8" key="1">
    <citation type="journal article" date="2017" name="Nature">
        <title>The sunflower genome provides insights into oil metabolism, flowering and Asterid evolution.</title>
        <authorList>
            <person name="Badouin H."/>
            <person name="Gouzy J."/>
            <person name="Grassa C.J."/>
            <person name="Murat F."/>
            <person name="Staton S.E."/>
            <person name="Cottret L."/>
            <person name="Lelandais-Briere C."/>
            <person name="Owens G.L."/>
            <person name="Carrere S."/>
            <person name="Mayjonade B."/>
            <person name="Legrand L."/>
            <person name="Gill N."/>
            <person name="Kane N.C."/>
            <person name="Bowers J.E."/>
            <person name="Hubner S."/>
            <person name="Bellec A."/>
            <person name="Berard A."/>
            <person name="Berges H."/>
            <person name="Blanchet N."/>
            <person name="Boniface M.C."/>
            <person name="Brunel D."/>
            <person name="Catrice O."/>
            <person name="Chaidir N."/>
            <person name="Claudel C."/>
            <person name="Donnadieu C."/>
            <person name="Faraut T."/>
            <person name="Fievet G."/>
            <person name="Helmstetter N."/>
            <person name="King M."/>
            <person name="Knapp S.J."/>
            <person name="Lai Z."/>
            <person name="Le Paslier M.C."/>
            <person name="Lippi Y."/>
            <person name="Lorenzon L."/>
            <person name="Mandel J.R."/>
            <person name="Marage G."/>
            <person name="Marchand G."/>
            <person name="Marquand E."/>
            <person name="Bret-Mestries E."/>
            <person name="Morien E."/>
            <person name="Nambeesan S."/>
            <person name="Nguyen T."/>
            <person name="Pegot-Espagnet P."/>
            <person name="Pouilly N."/>
            <person name="Raftis F."/>
            <person name="Sallet E."/>
            <person name="Schiex T."/>
            <person name="Thomas J."/>
            <person name="Vandecasteele C."/>
            <person name="Vares D."/>
            <person name="Vear F."/>
            <person name="Vautrin S."/>
            <person name="Crespi M."/>
            <person name="Mangin B."/>
            <person name="Burke J.M."/>
            <person name="Salse J."/>
            <person name="Munos S."/>
            <person name="Vincourt P."/>
            <person name="Rieseberg L.H."/>
            <person name="Langlade N.B."/>
        </authorList>
    </citation>
    <scope>NUCLEOTIDE SEQUENCE</scope>
    <source>
        <tissue evidence="8">Leaves</tissue>
    </source>
</reference>
<evidence type="ECO:0000256" key="4">
    <source>
        <dbReference type="ARBA" id="ARBA00023289"/>
    </source>
</evidence>
<comment type="subcellular location">
    <subcellularLocation>
        <location evidence="1">Membrane</location>
        <topology evidence="1">Peripheral membrane protein</topology>
    </subcellularLocation>
</comment>
<keyword evidence="4" id="KW-0449">Lipoprotein</keyword>
<comment type="caution">
    <text evidence="8">The sequence shown here is derived from an EMBL/GenBank/DDBJ whole genome shotgun (WGS) entry which is preliminary data.</text>
</comment>
<keyword evidence="2" id="KW-0488">Methylation</keyword>
<sequence length="244" mass="26741">MEKPPAASGHNITSSDNIQTWNLRVYVHCEGCKRKIFKLLQSIDGVYKTVIDSKQHKATVTGSINGDTLVQKLLRSGKHAEILTTDNASGKKNDAITTADDVNEESENDQKVAEPAASGGGRKKKKNNNNNNNSAKGDTTEGLLAASMEHSNLGPPSHQVAPYDLPPYQNYYPTPAYGGMSYSASYPSVESSYHTLPVYGYAQSHPSVNYYRPPPPPTYYCRSAFDDHDDDDDEGGEGRRCTFM</sequence>
<evidence type="ECO:0000259" key="7">
    <source>
        <dbReference type="PROSITE" id="PS50846"/>
    </source>
</evidence>
<keyword evidence="3" id="KW-0479">Metal-binding</keyword>
<gene>
    <name evidence="8" type="ORF">HanXRQr2_Chr06g0238261</name>
</gene>
<evidence type="ECO:0000313" key="8">
    <source>
        <dbReference type="EMBL" id="KAF5800565.1"/>
    </source>
</evidence>
<dbReference type="CDD" id="cd00371">
    <property type="entry name" value="HMA"/>
    <property type="match status" value="1"/>
</dbReference>
<reference evidence="8" key="2">
    <citation type="submission" date="2020-06" db="EMBL/GenBank/DDBJ databases">
        <title>Helianthus annuus Genome sequencing and assembly Release 2.</title>
        <authorList>
            <person name="Gouzy J."/>
            <person name="Langlade N."/>
            <person name="Munos S."/>
        </authorList>
    </citation>
    <scope>NUCLEOTIDE SEQUENCE</scope>
    <source>
        <tissue evidence="8">Leaves</tissue>
    </source>
</reference>
<feature type="region of interest" description="Disordered" evidence="6">
    <location>
        <begin position="100"/>
        <end position="139"/>
    </location>
</feature>
<dbReference type="SUPFAM" id="SSF55008">
    <property type="entry name" value="HMA, heavy metal-associated domain"/>
    <property type="match status" value="1"/>
</dbReference>
<accession>A0A9K3IPP9</accession>
<dbReference type="GO" id="GO:0009626">
    <property type="term" value="P:plant-type hypersensitive response"/>
    <property type="evidence" value="ECO:0007669"/>
    <property type="project" value="UniProtKB-KW"/>
</dbReference>
<dbReference type="Gene3D" id="3.30.70.100">
    <property type="match status" value="1"/>
</dbReference>
<dbReference type="Gramene" id="mRNA:HanXRQr2_Chr06g0238261">
    <property type="protein sequence ID" value="mRNA:HanXRQr2_Chr06g0238261"/>
    <property type="gene ID" value="HanXRQr2_Chr06g0238261"/>
</dbReference>
<evidence type="ECO:0000256" key="3">
    <source>
        <dbReference type="ARBA" id="ARBA00022723"/>
    </source>
</evidence>
<feature type="region of interest" description="Disordered" evidence="6">
    <location>
        <begin position="223"/>
        <end position="244"/>
    </location>
</feature>
<dbReference type="PANTHER" id="PTHR45868">
    <property type="entry name" value="HEAVY METAL-ASSOCIATED ISOPRENYLATED PLANT PROTEIN 33-RELATED"/>
    <property type="match status" value="1"/>
</dbReference>
<evidence type="ECO:0000256" key="6">
    <source>
        <dbReference type="SAM" id="MobiDB-lite"/>
    </source>
</evidence>
<dbReference type="GO" id="GO:0046872">
    <property type="term" value="F:metal ion binding"/>
    <property type="evidence" value="ECO:0007669"/>
    <property type="project" value="UniProtKB-KW"/>
</dbReference>
<dbReference type="PROSITE" id="PS50846">
    <property type="entry name" value="HMA_2"/>
    <property type="match status" value="1"/>
</dbReference>
<evidence type="ECO:0000256" key="2">
    <source>
        <dbReference type="ARBA" id="ARBA00022481"/>
    </source>
</evidence>
<evidence type="ECO:0000256" key="5">
    <source>
        <dbReference type="ARBA" id="ARBA00024045"/>
    </source>
</evidence>
<dbReference type="GO" id="GO:0016020">
    <property type="term" value="C:membrane"/>
    <property type="evidence" value="ECO:0007669"/>
    <property type="project" value="UniProtKB-SubCell"/>
</dbReference>
<protein>
    <submittedName>
        <fullName evidence="8">Heavy metal-associated domain, HMA, heavy metal-associated domain superfamily</fullName>
    </submittedName>
</protein>
<dbReference type="AlphaFoldDB" id="A0A9K3IPP9"/>